<feature type="transmembrane region" description="Helical" evidence="1">
    <location>
        <begin position="91"/>
        <end position="113"/>
    </location>
</feature>
<protein>
    <submittedName>
        <fullName evidence="2">Putative phage abortive infection protein</fullName>
    </submittedName>
</protein>
<keyword evidence="1" id="KW-0472">Membrane</keyword>
<feature type="transmembrane region" description="Helical" evidence="1">
    <location>
        <begin position="51"/>
        <end position="71"/>
    </location>
</feature>
<dbReference type="Pfam" id="PF16872">
    <property type="entry name" value="putAbiC"/>
    <property type="match status" value="1"/>
</dbReference>
<evidence type="ECO:0000313" key="3">
    <source>
        <dbReference type="Proteomes" id="UP000199339"/>
    </source>
</evidence>
<evidence type="ECO:0000256" key="1">
    <source>
        <dbReference type="SAM" id="Phobius"/>
    </source>
</evidence>
<dbReference type="AlphaFoldDB" id="A0A1I4W0X4"/>
<reference evidence="3" key="1">
    <citation type="submission" date="2016-10" db="EMBL/GenBank/DDBJ databases">
        <authorList>
            <person name="Varghese N."/>
            <person name="Submissions S."/>
        </authorList>
    </citation>
    <scope>NUCLEOTIDE SEQUENCE [LARGE SCALE GENOMIC DNA]</scope>
    <source>
        <strain evidence="3">CGMCC 1.6775</strain>
    </source>
</reference>
<keyword evidence="1" id="KW-0812">Transmembrane</keyword>
<accession>A0A1I4W0X4</accession>
<dbReference type="EMBL" id="FOUR01000004">
    <property type="protein sequence ID" value="SFN07142.1"/>
    <property type="molecule type" value="Genomic_DNA"/>
</dbReference>
<dbReference type="InterPro" id="IPR031709">
    <property type="entry name" value="PutAbiC"/>
</dbReference>
<keyword evidence="3" id="KW-1185">Reference proteome</keyword>
<dbReference type="Proteomes" id="UP000199339">
    <property type="component" value="Unassembled WGS sequence"/>
</dbReference>
<name>A0A1I4W0X4_9GAMM</name>
<proteinExistence type="predicted"/>
<organism evidence="2 3">
    <name type="scientific">Marinobacter pelagius</name>
    <dbReference type="NCBI Taxonomy" id="379482"/>
    <lineage>
        <taxon>Bacteria</taxon>
        <taxon>Pseudomonadati</taxon>
        <taxon>Pseudomonadota</taxon>
        <taxon>Gammaproteobacteria</taxon>
        <taxon>Pseudomonadales</taxon>
        <taxon>Marinobacteraceae</taxon>
        <taxon>Marinobacter</taxon>
    </lineage>
</organism>
<keyword evidence="1" id="KW-1133">Transmembrane helix</keyword>
<gene>
    <name evidence="2" type="ORF">SAMN04487961_2031</name>
</gene>
<evidence type="ECO:0000313" key="2">
    <source>
        <dbReference type="EMBL" id="SFN07142.1"/>
    </source>
</evidence>
<sequence>MCQFVSRLLKIPRKVTRRGQLINQMLVLASTPIEAWAIKMSYSNRSNFPRWLIFVAIFCVVSGLIAVITYGLSFGPDLSDDAQEWALFGDYLGGVLNPIFALAALFALLYTIYLQSTELRNSTEQLRKSAEALDSQNNVLRKQSFESTFFQLLRLYNEIVDELRVTVRDPFMRRQGQESEYENRNALLYLNNNLKDKYIEKVRRGDFPDIPEVDAISQEYDNFYSQNAQHLGHYFRTMYNILKFIEFSAVKEQDKFIYANLLRAQLSKQELALLLYNCISLYGRRKMLPLVKKYRLLKHIEDDSVADVEHIGLIDTI</sequence>